<organism evidence="2 3">
    <name type="scientific">Trapa natans</name>
    <name type="common">Water chestnut</name>
    <dbReference type="NCBI Taxonomy" id="22666"/>
    <lineage>
        <taxon>Eukaryota</taxon>
        <taxon>Viridiplantae</taxon>
        <taxon>Streptophyta</taxon>
        <taxon>Embryophyta</taxon>
        <taxon>Tracheophyta</taxon>
        <taxon>Spermatophyta</taxon>
        <taxon>Magnoliopsida</taxon>
        <taxon>eudicotyledons</taxon>
        <taxon>Gunneridae</taxon>
        <taxon>Pentapetalae</taxon>
        <taxon>rosids</taxon>
        <taxon>malvids</taxon>
        <taxon>Myrtales</taxon>
        <taxon>Lythraceae</taxon>
        <taxon>Trapa</taxon>
    </lineage>
</organism>
<sequence>MAKDMEELRESRLEEEEEDEVIKQNKKVRTPKFRIGNGITIHSLTAAAGNRSSPSFEVNFTAPVRIKNPNFGPYKHDAATVIFTYGGVEVGRATVPRGKAGFRSTGKVDVAITVSSKAMPRAAAAAAAAREVSSSGVLMLNGGGKLNGKVELMLFFRKKKYSTGMNCTMVIDVVLETVKSLSCL</sequence>
<reference evidence="2 3" key="1">
    <citation type="journal article" date="2023" name="Hortic Res">
        <title>Pangenome of water caltrop reveals structural variations and asymmetric subgenome divergence after allopolyploidization.</title>
        <authorList>
            <person name="Zhang X."/>
            <person name="Chen Y."/>
            <person name="Wang L."/>
            <person name="Yuan Y."/>
            <person name="Fang M."/>
            <person name="Shi L."/>
            <person name="Lu R."/>
            <person name="Comes H.P."/>
            <person name="Ma Y."/>
            <person name="Chen Y."/>
            <person name="Huang G."/>
            <person name="Zhou Y."/>
            <person name="Zheng Z."/>
            <person name="Qiu Y."/>
        </authorList>
    </citation>
    <scope>NUCLEOTIDE SEQUENCE [LARGE SCALE GENOMIC DNA]</scope>
    <source>
        <strain evidence="2">F231</strain>
    </source>
</reference>
<keyword evidence="3" id="KW-1185">Reference proteome</keyword>
<evidence type="ECO:0000259" key="1">
    <source>
        <dbReference type="Pfam" id="PF03168"/>
    </source>
</evidence>
<dbReference type="InterPro" id="IPR004864">
    <property type="entry name" value="LEA_2"/>
</dbReference>
<comment type="caution">
    <text evidence="2">The sequence shown here is derived from an EMBL/GenBank/DDBJ whole genome shotgun (WGS) entry which is preliminary data.</text>
</comment>
<dbReference type="InterPro" id="IPR055301">
    <property type="entry name" value="Lea14-like_2"/>
</dbReference>
<dbReference type="AlphaFoldDB" id="A0AAN7R6B3"/>
<protein>
    <recommendedName>
        <fullName evidence="1">Late embryogenesis abundant protein LEA-2 subgroup domain-containing protein</fullName>
    </recommendedName>
</protein>
<feature type="domain" description="Late embryogenesis abundant protein LEA-2 subgroup" evidence="1">
    <location>
        <begin position="64"/>
        <end position="131"/>
    </location>
</feature>
<evidence type="ECO:0000313" key="3">
    <source>
        <dbReference type="Proteomes" id="UP001346149"/>
    </source>
</evidence>
<gene>
    <name evidence="2" type="ORF">SAY86_020230</name>
</gene>
<name>A0AAN7R6B3_TRANT</name>
<evidence type="ECO:0000313" key="2">
    <source>
        <dbReference type="EMBL" id="KAK4788911.1"/>
    </source>
</evidence>
<dbReference type="Pfam" id="PF03168">
    <property type="entry name" value="LEA_2"/>
    <property type="match status" value="1"/>
</dbReference>
<dbReference type="PANTHER" id="PTHR31852">
    <property type="entry name" value="LATE EMBRYOGENESIS ABUNDANT (LEA) HYDROXYPROLINE-RICH GLYCOPROTEIN FAMILY"/>
    <property type="match status" value="1"/>
</dbReference>
<accession>A0AAN7R6B3</accession>
<dbReference type="EMBL" id="JAXQNO010000011">
    <property type="protein sequence ID" value="KAK4788911.1"/>
    <property type="molecule type" value="Genomic_DNA"/>
</dbReference>
<dbReference type="Gene3D" id="2.60.40.1820">
    <property type="match status" value="1"/>
</dbReference>
<dbReference type="Proteomes" id="UP001346149">
    <property type="component" value="Unassembled WGS sequence"/>
</dbReference>
<proteinExistence type="predicted"/>
<dbReference type="SUPFAM" id="SSF117070">
    <property type="entry name" value="LEA14-like"/>
    <property type="match status" value="1"/>
</dbReference>